<accession>A0ACC2KM98</accession>
<name>A0ACC2KM98_PERAE</name>
<gene>
    <name evidence="1" type="ORF">MRB53_030649</name>
</gene>
<reference evidence="1 2" key="1">
    <citation type="journal article" date="2022" name="Hortic Res">
        <title>A haplotype resolved chromosomal level avocado genome allows analysis of novel avocado genes.</title>
        <authorList>
            <person name="Nath O."/>
            <person name="Fletcher S.J."/>
            <person name="Hayward A."/>
            <person name="Shaw L.M."/>
            <person name="Masouleh A.K."/>
            <person name="Furtado A."/>
            <person name="Henry R.J."/>
            <person name="Mitter N."/>
        </authorList>
    </citation>
    <scope>NUCLEOTIDE SEQUENCE [LARGE SCALE GENOMIC DNA]</scope>
    <source>
        <strain evidence="2">cv. Hass</strain>
    </source>
</reference>
<keyword evidence="2" id="KW-1185">Reference proteome</keyword>
<proteinExistence type="predicted"/>
<sequence length="747" mass="83370">MAQKEQAQKDGAKRTPSPYDLNANDSPGNVITQVQLRGENYEEWARAIRISLRARRKWGFLDGSLTQPKEGSSEVDDWWTVQSMPVSWILNTIEPSLRSTVTYMENAKDLWEDIKERFSVVNGPRIQQLKANLADCKQHGMSMVAYFGKLKTLWDELANYEQIPKCSCGGCKFGITSLLEKWREKEKLHQFLMGLDDVNYGTVRSNIPAADPLPSMNRVYSTLVQEERMKNITRAKEERGEVMGLAVQAGSKTKGRGETKDRSMVCSNCGKTGHDAGGYFQLIGYPDWWGERTHSEGRTSGRGKAQQRNGTSAGRGRGGVVHANAAQVARGTTSNSVVETEMSGLAGLTTEQWQTLADMLHNHKIAINEKMTGKSIHNLWIIDTRASNHMTWNLKHLCELRTVQGCQVGLPDGQHVVATKEGTVILDGDLRLENVLYVPKLNCNLVSVSQMIDESKCVVQFTNKLCVIQDRISRMPIGASERKDGLYFYHGVQDVKAFQVNAVNQLDLWHKRLGHPSLKVVQMIPNARGGHNKFPFASKVPDCGEDIDRGDRHVVLVDECANDDCDAGRTRLSNQSLEVRGRTPHDETQILEETVDRTSGTGEGEGPATGADNSNHLRRGHRIKQPSMKLRDYVTNTIRKLSPSVRCPTASHASGACYPIAHYVNCDRFSPQHRKFLAADLENLKYYLGVEVARSPTGLLLCQRKYALDIITEAGLLGAKPAPMSRITSYPWQKVLCFLILHSIDVL</sequence>
<protein>
    <submittedName>
        <fullName evidence="1">Uncharacterized protein</fullName>
    </submittedName>
</protein>
<evidence type="ECO:0000313" key="1">
    <source>
        <dbReference type="EMBL" id="KAJ8622120.1"/>
    </source>
</evidence>
<evidence type="ECO:0000313" key="2">
    <source>
        <dbReference type="Proteomes" id="UP001234297"/>
    </source>
</evidence>
<organism evidence="1 2">
    <name type="scientific">Persea americana</name>
    <name type="common">Avocado</name>
    <dbReference type="NCBI Taxonomy" id="3435"/>
    <lineage>
        <taxon>Eukaryota</taxon>
        <taxon>Viridiplantae</taxon>
        <taxon>Streptophyta</taxon>
        <taxon>Embryophyta</taxon>
        <taxon>Tracheophyta</taxon>
        <taxon>Spermatophyta</taxon>
        <taxon>Magnoliopsida</taxon>
        <taxon>Magnoliidae</taxon>
        <taxon>Laurales</taxon>
        <taxon>Lauraceae</taxon>
        <taxon>Persea</taxon>
    </lineage>
</organism>
<dbReference type="EMBL" id="CM056818">
    <property type="protein sequence ID" value="KAJ8622120.1"/>
    <property type="molecule type" value="Genomic_DNA"/>
</dbReference>
<dbReference type="Proteomes" id="UP001234297">
    <property type="component" value="Chromosome 10"/>
</dbReference>
<comment type="caution">
    <text evidence="1">The sequence shown here is derived from an EMBL/GenBank/DDBJ whole genome shotgun (WGS) entry which is preliminary data.</text>
</comment>